<gene>
    <name evidence="9" type="ORF">IAA93_05565</name>
</gene>
<dbReference type="Proteomes" id="UP000787625">
    <property type="component" value="Unassembled WGS sequence"/>
</dbReference>
<evidence type="ECO:0000313" key="10">
    <source>
        <dbReference type="Proteomes" id="UP000787625"/>
    </source>
</evidence>
<dbReference type="InterPro" id="IPR007863">
    <property type="entry name" value="Peptidase_M16_C"/>
</dbReference>
<dbReference type="GO" id="GO:0008237">
    <property type="term" value="F:metallopeptidase activity"/>
    <property type="evidence" value="ECO:0007669"/>
    <property type="project" value="UniProtKB-KW"/>
</dbReference>
<comment type="similarity">
    <text evidence="1">Belongs to the peptidase M16 family.</text>
</comment>
<keyword evidence="3" id="KW-0378">Hydrolase</keyword>
<evidence type="ECO:0000259" key="8">
    <source>
        <dbReference type="Pfam" id="PF05193"/>
    </source>
</evidence>
<keyword evidence="6" id="KW-0732">Signal</keyword>
<keyword evidence="5" id="KW-0482">Metalloprotease</keyword>
<protein>
    <submittedName>
        <fullName evidence="9">Insulinase family protein</fullName>
    </submittedName>
</protein>
<evidence type="ECO:0000256" key="1">
    <source>
        <dbReference type="ARBA" id="ARBA00007261"/>
    </source>
</evidence>
<feature type="domain" description="Peptidase M16 C-terminal" evidence="8">
    <location>
        <begin position="759"/>
        <end position="859"/>
    </location>
</feature>
<dbReference type="PANTHER" id="PTHR43690">
    <property type="entry name" value="NARDILYSIN"/>
    <property type="match status" value="1"/>
</dbReference>
<dbReference type="GO" id="GO:0006508">
    <property type="term" value="P:proteolysis"/>
    <property type="evidence" value="ECO:0007669"/>
    <property type="project" value="UniProtKB-KW"/>
</dbReference>
<reference evidence="9" key="1">
    <citation type="journal article" date="2021" name="PeerJ">
        <title>Extensive microbial diversity within the chicken gut microbiome revealed by metagenomics and culture.</title>
        <authorList>
            <person name="Gilroy R."/>
            <person name="Ravi A."/>
            <person name="Getino M."/>
            <person name="Pursley I."/>
            <person name="Horton D.L."/>
            <person name="Alikhan N.F."/>
            <person name="Baker D."/>
            <person name="Gharbi K."/>
            <person name="Hall N."/>
            <person name="Watson M."/>
            <person name="Adriaenssens E.M."/>
            <person name="Foster-Nyarko E."/>
            <person name="Jarju S."/>
            <person name="Secka A."/>
            <person name="Antonio M."/>
            <person name="Oren A."/>
            <person name="Chaudhuri R.R."/>
            <person name="La Ragione R."/>
            <person name="Hildebrand F."/>
            <person name="Pallen M.J."/>
        </authorList>
    </citation>
    <scope>NUCLEOTIDE SEQUENCE</scope>
    <source>
        <strain evidence="9">MalCec1-1739</strain>
    </source>
</reference>
<dbReference type="GO" id="GO:0046872">
    <property type="term" value="F:metal ion binding"/>
    <property type="evidence" value="ECO:0007669"/>
    <property type="project" value="InterPro"/>
</dbReference>
<evidence type="ECO:0000256" key="5">
    <source>
        <dbReference type="ARBA" id="ARBA00023049"/>
    </source>
</evidence>
<evidence type="ECO:0000259" key="7">
    <source>
        <dbReference type="Pfam" id="PF00675"/>
    </source>
</evidence>
<feature type="chain" id="PRO_5038789579" evidence="6">
    <location>
        <begin position="21"/>
        <end position="967"/>
    </location>
</feature>
<feature type="domain" description="Peptidase M16 N-terminal" evidence="7">
    <location>
        <begin position="48"/>
        <end position="97"/>
    </location>
</feature>
<dbReference type="PROSITE" id="PS51257">
    <property type="entry name" value="PROKAR_LIPOPROTEIN"/>
    <property type="match status" value="1"/>
</dbReference>
<evidence type="ECO:0000313" key="9">
    <source>
        <dbReference type="EMBL" id="HJD53173.1"/>
    </source>
</evidence>
<dbReference type="InterPro" id="IPR050626">
    <property type="entry name" value="Peptidase_M16"/>
</dbReference>
<evidence type="ECO:0000256" key="4">
    <source>
        <dbReference type="ARBA" id="ARBA00022833"/>
    </source>
</evidence>
<dbReference type="Gene3D" id="3.30.830.10">
    <property type="entry name" value="Metalloenzyme, LuxS/M16 peptidase-like"/>
    <property type="match status" value="4"/>
</dbReference>
<evidence type="ECO:0000256" key="3">
    <source>
        <dbReference type="ARBA" id="ARBA00022801"/>
    </source>
</evidence>
<evidence type="ECO:0000256" key="6">
    <source>
        <dbReference type="SAM" id="SignalP"/>
    </source>
</evidence>
<accession>A0A9D2UIP7</accession>
<dbReference type="AlphaFoldDB" id="A0A9D2UIP7"/>
<reference evidence="9" key="2">
    <citation type="submission" date="2021-04" db="EMBL/GenBank/DDBJ databases">
        <authorList>
            <person name="Gilroy R."/>
        </authorList>
    </citation>
    <scope>NUCLEOTIDE SEQUENCE</scope>
    <source>
        <strain evidence="9">MalCec1-1739</strain>
    </source>
</reference>
<name>A0A9D2UIP7_9BACT</name>
<dbReference type="Pfam" id="PF05193">
    <property type="entry name" value="Peptidase_M16_C"/>
    <property type="match status" value="2"/>
</dbReference>
<proteinExistence type="inferred from homology"/>
<dbReference type="InterPro" id="IPR011249">
    <property type="entry name" value="Metalloenz_LuxS/M16"/>
</dbReference>
<dbReference type="EMBL" id="DWUP01000119">
    <property type="protein sequence ID" value="HJD53173.1"/>
    <property type="molecule type" value="Genomic_DNA"/>
</dbReference>
<evidence type="ECO:0000256" key="2">
    <source>
        <dbReference type="ARBA" id="ARBA00022670"/>
    </source>
</evidence>
<comment type="caution">
    <text evidence="9">The sequence shown here is derived from an EMBL/GenBank/DDBJ whole genome shotgun (WGS) entry which is preliminary data.</text>
</comment>
<dbReference type="SUPFAM" id="SSF63411">
    <property type="entry name" value="LuxS/MPP-like metallohydrolase"/>
    <property type="match status" value="4"/>
</dbReference>
<keyword evidence="4" id="KW-0862">Zinc</keyword>
<dbReference type="Pfam" id="PF00675">
    <property type="entry name" value="Peptidase_M16"/>
    <property type="match status" value="1"/>
</dbReference>
<organism evidence="9 10">
    <name type="scientific">Candidatus Avibacteroides avistercoris</name>
    <dbReference type="NCBI Taxonomy" id="2840690"/>
    <lineage>
        <taxon>Bacteria</taxon>
        <taxon>Pseudomonadati</taxon>
        <taxon>Bacteroidota</taxon>
        <taxon>Bacteroidia</taxon>
        <taxon>Bacteroidales</taxon>
        <taxon>Bacteroidaceae</taxon>
        <taxon>Bacteroidaceae incertae sedis</taxon>
        <taxon>Candidatus Avibacteroides</taxon>
    </lineage>
</organism>
<sequence length="967" mass="108552">MKKVIYLAAAVMLALTTACSQYKYETVPGDPTATRIYTLDNGLKVYLSVNDKEPRIQTLIAVNVGGKNDPAETTGLAHYFEHLMFKGTPNYGTTDYAAERPMLDEIEALFETYRMTTDSAARQAIYHRIDSISYEASRLAIPNEYDKLMSIIGATGTNAFTTQDMTVYVEDIPSNQVENWLKIESDRFAEPVIRLFHTELETIYEEKNMSLTNDARKVLEALDAALFPHHPYGTQTVLGSQEHLKNPSITNVKNYHKTYYVPNNMAICMAGDFNPNEVIRYIDRYFGDMKPNPDLPKLDFEPEAPITEPVVRDVYGLEAENLTLAWRLPAAKDEDNDIAQMAGWILYNGLAGLIDIDLMQEQRVLSAYCYANLQPDYGSFVMNARPKQGQSLDDVRELLLAEAGKLRSGDFDDALIEATVNNMKLSMIQSYESNYGRAMSHVYTFINGEDWAETVTFIERLSEVTKQDIMRWAGEYLRADGYVAVYKRQGKDESIQKIAAPKITPVATNRDAQSTFLTELKNTPVKAIEPVFVNYDKDLTQLKAQSGINVLYKQNTVNDLAYVTFAFDEGVNRDPALSLAFDYLGYLGTPEMSADQIAMRLYGLACTFDMSAGSEVSSMTVSGLGENVAEAMDIMEDLIANAVPDEAALASLKADLLKRRHDAKLSQGACFGALRSYTIFGSEQIDRLTLSDDEIMRLTSEQLLGKVRDMLGKQHEVLYYGPADSGTLLAMLAEHHKVPATLSPVEREYLSYRQQGERSKVYVVDYDANQIYYLQYSNRGEKFDLAAYPYLTLYNEYFGGGMNSIVFQEMREARGLAYSAAAFMASPVNLADTYNYIAFIATQNDKMRQAIEAFDGIINDMPVSQPAFDVAKSAIITRLCSSRLTGDAVLWDYRAARELGLDEPLDKTLYGKVQGLTLDDVISIQEQWVKGRTYDYAVLGRIDDLDMDYLKTLGDVEVLSLEDIFGY</sequence>
<keyword evidence="2" id="KW-0645">Protease</keyword>
<feature type="domain" description="Peptidase M16 C-terminal" evidence="8">
    <location>
        <begin position="250"/>
        <end position="422"/>
    </location>
</feature>
<dbReference type="InterPro" id="IPR011765">
    <property type="entry name" value="Pept_M16_N"/>
</dbReference>
<dbReference type="PANTHER" id="PTHR43690:SF17">
    <property type="entry name" value="PROTEIN YHJJ"/>
    <property type="match status" value="1"/>
</dbReference>
<feature type="signal peptide" evidence="6">
    <location>
        <begin position="1"/>
        <end position="20"/>
    </location>
</feature>